<comment type="subcellular location">
    <subcellularLocation>
        <location evidence="1">Cell membrane</location>
        <topology evidence="1">Multi-pass membrane protein</topology>
    </subcellularLocation>
</comment>
<evidence type="ECO:0000256" key="6">
    <source>
        <dbReference type="ARBA" id="ARBA00022958"/>
    </source>
</evidence>
<organism evidence="11 12">
    <name type="scientific">Clostridium neonatale</name>
    <dbReference type="NCBI Taxonomy" id="137838"/>
    <lineage>
        <taxon>Bacteria</taxon>
        <taxon>Bacillati</taxon>
        <taxon>Bacillota</taxon>
        <taxon>Clostridia</taxon>
        <taxon>Eubacteriales</taxon>
        <taxon>Clostridiaceae</taxon>
        <taxon>Clostridium</taxon>
    </lineage>
</organism>
<dbReference type="GO" id="GO:0015379">
    <property type="term" value="F:potassium:chloride symporter activity"/>
    <property type="evidence" value="ECO:0007669"/>
    <property type="project" value="InterPro"/>
</dbReference>
<keyword evidence="5 10" id="KW-0812">Transmembrane</keyword>
<evidence type="ECO:0000313" key="12">
    <source>
        <dbReference type="Proteomes" id="UP000220840"/>
    </source>
</evidence>
<keyword evidence="9 10" id="KW-0472">Membrane</keyword>
<dbReference type="EMBL" id="PDCJ01000001">
    <property type="protein sequence ID" value="PEG30743.1"/>
    <property type="molecule type" value="Genomic_DNA"/>
</dbReference>
<evidence type="ECO:0000256" key="3">
    <source>
        <dbReference type="ARBA" id="ARBA00022475"/>
    </source>
</evidence>
<evidence type="ECO:0000256" key="9">
    <source>
        <dbReference type="ARBA" id="ARBA00023136"/>
    </source>
</evidence>
<dbReference type="PANTHER" id="PTHR32024:SF1">
    <property type="entry name" value="KTR SYSTEM POTASSIUM UPTAKE PROTEIN B"/>
    <property type="match status" value="1"/>
</dbReference>
<keyword evidence="8" id="KW-0406">Ion transport</keyword>
<evidence type="ECO:0000256" key="10">
    <source>
        <dbReference type="SAM" id="Phobius"/>
    </source>
</evidence>
<proteinExistence type="predicted"/>
<evidence type="ECO:0000256" key="4">
    <source>
        <dbReference type="ARBA" id="ARBA00022538"/>
    </source>
</evidence>
<dbReference type="OrthoDB" id="9810952at2"/>
<evidence type="ECO:0000313" key="11">
    <source>
        <dbReference type="EMBL" id="PEG30743.1"/>
    </source>
</evidence>
<feature type="transmembrane region" description="Helical" evidence="10">
    <location>
        <begin position="12"/>
        <end position="33"/>
    </location>
</feature>
<keyword evidence="7 10" id="KW-1133">Transmembrane helix</keyword>
<feature type="transmembrane region" description="Helical" evidence="10">
    <location>
        <begin position="127"/>
        <end position="147"/>
    </location>
</feature>
<keyword evidence="12" id="KW-1185">Reference proteome</keyword>
<dbReference type="GO" id="GO:0005886">
    <property type="term" value="C:plasma membrane"/>
    <property type="evidence" value="ECO:0007669"/>
    <property type="project" value="UniProtKB-SubCell"/>
</dbReference>
<evidence type="ECO:0000256" key="5">
    <source>
        <dbReference type="ARBA" id="ARBA00022692"/>
    </source>
</evidence>
<feature type="transmembrane region" description="Helical" evidence="10">
    <location>
        <begin position="230"/>
        <end position="249"/>
    </location>
</feature>
<comment type="caution">
    <text evidence="11">The sequence shown here is derived from an EMBL/GenBank/DDBJ whole genome shotgun (WGS) entry which is preliminary data.</text>
</comment>
<keyword evidence="2" id="KW-0813">Transport</keyword>
<feature type="transmembrane region" description="Helical" evidence="10">
    <location>
        <begin position="196"/>
        <end position="218"/>
    </location>
</feature>
<feature type="transmembrane region" description="Helical" evidence="10">
    <location>
        <begin position="159"/>
        <end position="176"/>
    </location>
</feature>
<dbReference type="Pfam" id="PF02386">
    <property type="entry name" value="TrkH"/>
    <property type="match status" value="1"/>
</dbReference>
<accession>A0A2A7MH12</accession>
<evidence type="ECO:0000256" key="2">
    <source>
        <dbReference type="ARBA" id="ARBA00022448"/>
    </source>
</evidence>
<evidence type="ECO:0000256" key="1">
    <source>
        <dbReference type="ARBA" id="ARBA00004651"/>
    </source>
</evidence>
<feature type="transmembrane region" description="Helical" evidence="10">
    <location>
        <begin position="408"/>
        <end position="429"/>
    </location>
</feature>
<dbReference type="RefSeq" id="WP_058294912.1">
    <property type="nucleotide sequence ID" value="NZ_CAMRXB010000024.1"/>
</dbReference>
<feature type="transmembrane region" description="Helical" evidence="10">
    <location>
        <begin position="351"/>
        <end position="372"/>
    </location>
</feature>
<gene>
    <name evidence="11" type="ORF">CQ394_03215</name>
</gene>
<dbReference type="AlphaFoldDB" id="A0A2A7MH12"/>
<reference evidence="11 12" key="1">
    <citation type="submission" date="2017-10" db="EMBL/GenBank/DDBJ databases">
        <title>Effective Description of Clostridium neonatale sp. nov. linked to necrotizing enterocolitis in neonates and a clarification of species assignable to the genus Clostridium (Prazmowski 1880) emend. Lawson and Rainey 2016.</title>
        <authorList>
            <person name="Bernard K."/>
            <person name="Burdz T."/>
            <person name="Wiebe D."/>
            <person name="Balcewich B."/>
            <person name="Alfa M."/>
            <person name="Bernier A.-M."/>
        </authorList>
    </citation>
    <scope>NUCLEOTIDE SEQUENCE [LARGE SCALE GENOMIC DNA]</scope>
    <source>
        <strain evidence="11 12">LCDC99A005</strain>
    </source>
</reference>
<dbReference type="Proteomes" id="UP000220840">
    <property type="component" value="Unassembled WGS sequence"/>
</dbReference>
<sequence>MEKNIKKFKLHPVQILSLGFAIVILIGAILLSLPISSVDNNYTNFLDALFTSTSAVCVTGLITIDTGTYWNAFGQCVILMLIEIGGLGFMSLTTFIAVLLGKKITLRDRLIMQEAMNTFKIEGLIKMLQYVLGFTIIIQLAGAVLLSTQFIPQLGLSKGIFFSIFHSVSAFCNAGFDLNGNFSSLTGYANNSIILLILSFLIIIGGLGFTVIIELYNFKKKKKLSINSKIVLLVTGTLIIIGTILMLCFEYKNPETLGVMNAKDKLLNAYFAAVTPRTAGFNSISTDGMSIAGKFITIILMFIGGSPGSTAGGLKTTTVGILVLTVICVLKGREETEAFGRRFSKETVYKSFTIVAVGVMWVVIVTLMLTILEPQHSFINLFYEAASAFGTAGLSTGVTQSIGGLSKILLIMSMYIGRVGPLTVLFAIINRNKKKGYKYPEGKILIG</sequence>
<keyword evidence="4" id="KW-0633">Potassium transport</keyword>
<feature type="transmembrane region" description="Helical" evidence="10">
    <location>
        <begin position="76"/>
        <end position="100"/>
    </location>
</feature>
<keyword evidence="3" id="KW-1003">Cell membrane</keyword>
<evidence type="ECO:0000256" key="7">
    <source>
        <dbReference type="ARBA" id="ARBA00022989"/>
    </source>
</evidence>
<name>A0A2A7MH12_9CLOT</name>
<keyword evidence="6" id="KW-0630">Potassium</keyword>
<dbReference type="NCBIfam" id="TIGR00933">
    <property type="entry name" value="2a38"/>
    <property type="match status" value="1"/>
</dbReference>
<dbReference type="PANTHER" id="PTHR32024">
    <property type="entry name" value="TRK SYSTEM POTASSIUM UPTAKE PROTEIN TRKG-RELATED"/>
    <property type="match status" value="1"/>
</dbReference>
<protein>
    <submittedName>
        <fullName evidence="11">Trk family potassium uptake protein</fullName>
    </submittedName>
</protein>
<feature type="transmembrane region" description="Helical" evidence="10">
    <location>
        <begin position="311"/>
        <end position="330"/>
    </location>
</feature>
<dbReference type="STRING" id="137838.GCA_001458595_02103"/>
<dbReference type="InterPro" id="IPR004772">
    <property type="entry name" value="TrkH"/>
</dbReference>
<feature type="transmembrane region" description="Helical" evidence="10">
    <location>
        <begin position="45"/>
        <end position="64"/>
    </location>
</feature>
<dbReference type="InterPro" id="IPR003445">
    <property type="entry name" value="Cat_transpt"/>
</dbReference>
<evidence type="ECO:0000256" key="8">
    <source>
        <dbReference type="ARBA" id="ARBA00023065"/>
    </source>
</evidence>